<dbReference type="EMBL" id="JANJYJ010000006">
    <property type="protein sequence ID" value="KAK3204721.1"/>
    <property type="molecule type" value="Genomic_DNA"/>
</dbReference>
<feature type="domain" description="DUF1985" evidence="5">
    <location>
        <begin position="2"/>
        <end position="120"/>
    </location>
</feature>
<gene>
    <name evidence="6" type="ORF">Dsin_018767</name>
</gene>
<dbReference type="InterPro" id="IPR038765">
    <property type="entry name" value="Papain-like_cys_pep_sf"/>
</dbReference>
<dbReference type="InterPro" id="IPR003653">
    <property type="entry name" value="Peptidase_C48_C"/>
</dbReference>
<dbReference type="AlphaFoldDB" id="A0AAE0A7G6"/>
<feature type="domain" description="Ubiquitin-like protease family profile" evidence="4">
    <location>
        <begin position="332"/>
        <end position="370"/>
    </location>
</feature>
<reference evidence="6" key="1">
    <citation type="journal article" date="2023" name="Plant J.">
        <title>Genome sequences and population genomics provide insights into the demographic history, inbreeding, and mutation load of two 'living fossil' tree species of Dipteronia.</title>
        <authorList>
            <person name="Feng Y."/>
            <person name="Comes H.P."/>
            <person name="Chen J."/>
            <person name="Zhu S."/>
            <person name="Lu R."/>
            <person name="Zhang X."/>
            <person name="Li P."/>
            <person name="Qiu J."/>
            <person name="Olsen K.M."/>
            <person name="Qiu Y."/>
        </authorList>
    </citation>
    <scope>NUCLEOTIDE SEQUENCE</scope>
    <source>
        <strain evidence="6">NBL</strain>
    </source>
</reference>
<evidence type="ECO:0000313" key="6">
    <source>
        <dbReference type="EMBL" id="KAK3204721.1"/>
    </source>
</evidence>
<sequence length="431" mass="49461">MLMRELHHDGSEEEMRFMLGHHSVRFSELEFCLITRLKFGVIPDMTRYQTVQNGLHERYFGGRKEVEYEQLRAILRISIFEQQYEAVKLCLLYMLNWILIGLDKREKIPIFAFEVIPELGTQFGTRRDIDLSPRILKWELSNGQRSDKLVKIFTSRMFVRTALKPTAAERDERYYEGIDEGGSLYTVADRVYVMVPDPIDHMIAGMSDTEGSELEDGGGSPVRHIRVQFEMPVDRTGGDSRGGIGGHLKSIPGDRVRPLITNLKSIPGDRVRPLNPMFKFISGLASEWGIIMPTGVVGKPPKGWSVLKYQWSDDDLMVVRGLIPLGIRPWHEVDWVMIPCNIGRQHWLLANVDLSTGKIYLLDPFRQEVPSHIRSQKIASLRGNCGAHTLRLAEYLLVNRVEFDWTKDDMGAIQEKMAVEVFCNSKPHFIY</sequence>
<name>A0AAE0A7G6_9ROSI</name>
<keyword evidence="2" id="KW-0645">Protease</keyword>
<dbReference type="InterPro" id="IPR015410">
    <property type="entry name" value="DUF1985"/>
</dbReference>
<dbReference type="SUPFAM" id="SSF54001">
    <property type="entry name" value="Cysteine proteinases"/>
    <property type="match status" value="1"/>
</dbReference>
<evidence type="ECO:0000259" key="5">
    <source>
        <dbReference type="Pfam" id="PF09331"/>
    </source>
</evidence>
<accession>A0AAE0A7G6</accession>
<dbReference type="PANTHER" id="PTHR48449:SF1">
    <property type="entry name" value="DUF1985 DOMAIN-CONTAINING PROTEIN"/>
    <property type="match status" value="1"/>
</dbReference>
<protein>
    <recommendedName>
        <fullName evidence="8">Ubiquitin-like protease family profile domain-containing protein</fullName>
    </recommendedName>
</protein>
<evidence type="ECO:0008006" key="8">
    <source>
        <dbReference type="Google" id="ProtNLM"/>
    </source>
</evidence>
<evidence type="ECO:0000313" key="7">
    <source>
        <dbReference type="Proteomes" id="UP001281410"/>
    </source>
</evidence>
<evidence type="ECO:0000256" key="1">
    <source>
        <dbReference type="ARBA" id="ARBA00005234"/>
    </source>
</evidence>
<dbReference type="PANTHER" id="PTHR48449">
    <property type="entry name" value="DUF1985 DOMAIN-CONTAINING PROTEIN"/>
    <property type="match status" value="1"/>
</dbReference>
<dbReference type="GO" id="GO:0006508">
    <property type="term" value="P:proteolysis"/>
    <property type="evidence" value="ECO:0007669"/>
    <property type="project" value="UniProtKB-KW"/>
</dbReference>
<dbReference type="Pfam" id="PF02902">
    <property type="entry name" value="Peptidase_C48"/>
    <property type="match status" value="1"/>
</dbReference>
<proteinExistence type="inferred from homology"/>
<keyword evidence="7" id="KW-1185">Reference proteome</keyword>
<comment type="similarity">
    <text evidence="1">Belongs to the peptidase C48 family.</text>
</comment>
<evidence type="ECO:0000256" key="3">
    <source>
        <dbReference type="ARBA" id="ARBA00022801"/>
    </source>
</evidence>
<dbReference type="Proteomes" id="UP001281410">
    <property type="component" value="Unassembled WGS sequence"/>
</dbReference>
<comment type="caution">
    <text evidence="6">The sequence shown here is derived from an EMBL/GenBank/DDBJ whole genome shotgun (WGS) entry which is preliminary data.</text>
</comment>
<keyword evidence="3" id="KW-0378">Hydrolase</keyword>
<evidence type="ECO:0000259" key="4">
    <source>
        <dbReference type="Pfam" id="PF02902"/>
    </source>
</evidence>
<dbReference type="GO" id="GO:0008234">
    <property type="term" value="F:cysteine-type peptidase activity"/>
    <property type="evidence" value="ECO:0007669"/>
    <property type="project" value="InterPro"/>
</dbReference>
<dbReference type="Pfam" id="PF09331">
    <property type="entry name" value="DUF1985"/>
    <property type="match status" value="1"/>
</dbReference>
<dbReference type="Gene3D" id="3.40.395.10">
    <property type="entry name" value="Adenoviral Proteinase, Chain A"/>
    <property type="match status" value="1"/>
</dbReference>
<evidence type="ECO:0000256" key="2">
    <source>
        <dbReference type="ARBA" id="ARBA00022670"/>
    </source>
</evidence>
<organism evidence="6 7">
    <name type="scientific">Dipteronia sinensis</name>
    <dbReference type="NCBI Taxonomy" id="43782"/>
    <lineage>
        <taxon>Eukaryota</taxon>
        <taxon>Viridiplantae</taxon>
        <taxon>Streptophyta</taxon>
        <taxon>Embryophyta</taxon>
        <taxon>Tracheophyta</taxon>
        <taxon>Spermatophyta</taxon>
        <taxon>Magnoliopsida</taxon>
        <taxon>eudicotyledons</taxon>
        <taxon>Gunneridae</taxon>
        <taxon>Pentapetalae</taxon>
        <taxon>rosids</taxon>
        <taxon>malvids</taxon>
        <taxon>Sapindales</taxon>
        <taxon>Sapindaceae</taxon>
        <taxon>Hippocastanoideae</taxon>
        <taxon>Acereae</taxon>
        <taxon>Dipteronia</taxon>
    </lineage>
</organism>